<dbReference type="EMBL" id="JBHSBU010000001">
    <property type="protein sequence ID" value="MFC4158342.1"/>
    <property type="molecule type" value="Genomic_DNA"/>
</dbReference>
<dbReference type="InterPro" id="IPR005303">
    <property type="entry name" value="MOCOS_middle"/>
</dbReference>
<dbReference type="PROSITE" id="PS51340">
    <property type="entry name" value="MOSC"/>
    <property type="match status" value="1"/>
</dbReference>
<dbReference type="SUPFAM" id="SSF50800">
    <property type="entry name" value="PK beta-barrel domain-like"/>
    <property type="match status" value="1"/>
</dbReference>
<dbReference type="InterPro" id="IPR005302">
    <property type="entry name" value="MoCF_Sase_C"/>
</dbReference>
<dbReference type="SUPFAM" id="SSF141673">
    <property type="entry name" value="MOSC N-terminal domain-like"/>
    <property type="match status" value="1"/>
</dbReference>
<dbReference type="Proteomes" id="UP001595791">
    <property type="component" value="Unassembled WGS sequence"/>
</dbReference>
<protein>
    <submittedName>
        <fullName evidence="2">MOSC domain-containing protein</fullName>
    </submittedName>
</protein>
<dbReference type="PANTHER" id="PTHR14237:SF19">
    <property type="entry name" value="MITOCHONDRIAL AMIDOXIME REDUCING COMPONENT 1"/>
    <property type="match status" value="1"/>
</dbReference>
<accession>A0ABV8MJL9</accession>
<dbReference type="PANTHER" id="PTHR14237">
    <property type="entry name" value="MOLYBDOPTERIN COFACTOR SULFURASE MOSC"/>
    <property type="match status" value="1"/>
</dbReference>
<proteinExistence type="predicted"/>
<comment type="caution">
    <text evidence="2">The sequence shown here is derived from an EMBL/GenBank/DDBJ whole genome shotgun (WGS) entry which is preliminary data.</text>
</comment>
<reference evidence="3" key="1">
    <citation type="journal article" date="2019" name="Int. J. Syst. Evol. Microbiol.">
        <title>The Global Catalogue of Microorganisms (GCM) 10K type strain sequencing project: providing services to taxonomists for standard genome sequencing and annotation.</title>
        <authorList>
            <consortium name="The Broad Institute Genomics Platform"/>
            <consortium name="The Broad Institute Genome Sequencing Center for Infectious Disease"/>
            <person name="Wu L."/>
            <person name="Ma J."/>
        </authorList>
    </citation>
    <scope>NUCLEOTIDE SEQUENCE [LARGE SCALE GENOMIC DNA]</scope>
    <source>
        <strain evidence="3">LMG 29894</strain>
    </source>
</reference>
<feature type="domain" description="MOSC" evidence="1">
    <location>
        <begin position="116"/>
        <end position="260"/>
    </location>
</feature>
<sequence>MHLSEIFVYPLKSCRGNSLTMAEVEAMGLRHDRRWMLVDEQGSFLTGRAHPRLVLIEVEMSDEAVVFRAPGMEPLQMAPGRLTDSMPVTVWSSNFAAQVGDDEADFWFSEFLGLSCRLVYTDQQTTRRVKRAPELPVSFADGAPLLLIGSASLDDLNSRLAKPVSIRNFRTNLLVQTETPYIEDGWRYLRIGEAVFEQTHRCSRCLFTTVDPDLAEPDPQRQPLATLNDYRRADDGVCFGVNLVARRLGMIRLGDTVELLDKLD</sequence>
<dbReference type="Pfam" id="PF03476">
    <property type="entry name" value="MOSC_N"/>
    <property type="match status" value="1"/>
</dbReference>
<keyword evidence="3" id="KW-1185">Reference proteome</keyword>
<gene>
    <name evidence="2" type="ORF">ACFOW7_03110</name>
</gene>
<dbReference type="RefSeq" id="WP_378160909.1">
    <property type="nucleotide sequence ID" value="NZ_JBHSBU010000001.1"/>
</dbReference>
<dbReference type="InterPro" id="IPR011037">
    <property type="entry name" value="Pyrv_Knase-like_insert_dom_sf"/>
</dbReference>
<name>A0ABV8MJL9_9NEIS</name>
<dbReference type="Pfam" id="PF03473">
    <property type="entry name" value="MOSC"/>
    <property type="match status" value="1"/>
</dbReference>
<organism evidence="2 3">
    <name type="scientific">Chitinimonas lacunae</name>
    <dbReference type="NCBI Taxonomy" id="1963018"/>
    <lineage>
        <taxon>Bacteria</taxon>
        <taxon>Pseudomonadati</taxon>
        <taxon>Pseudomonadota</taxon>
        <taxon>Betaproteobacteria</taxon>
        <taxon>Neisseriales</taxon>
        <taxon>Chitinibacteraceae</taxon>
        <taxon>Chitinimonas</taxon>
    </lineage>
</organism>
<evidence type="ECO:0000259" key="1">
    <source>
        <dbReference type="PROSITE" id="PS51340"/>
    </source>
</evidence>
<evidence type="ECO:0000313" key="2">
    <source>
        <dbReference type="EMBL" id="MFC4158342.1"/>
    </source>
</evidence>
<evidence type="ECO:0000313" key="3">
    <source>
        <dbReference type="Proteomes" id="UP001595791"/>
    </source>
</evidence>